<dbReference type="SUPFAM" id="SSF52374">
    <property type="entry name" value="Nucleotidylyl transferase"/>
    <property type="match status" value="1"/>
</dbReference>
<dbReference type="PANTHER" id="PTHR10890">
    <property type="entry name" value="CYSTEINYL-TRNA SYNTHETASE"/>
    <property type="match status" value="1"/>
</dbReference>
<evidence type="ECO:0000256" key="10">
    <source>
        <dbReference type="HAMAP-Rule" id="MF_00041"/>
    </source>
</evidence>
<dbReference type="RefSeq" id="WP_249504052.1">
    <property type="nucleotide sequence ID" value="NZ_CP097253.1"/>
</dbReference>
<name>A0ABY5MVJ3_9SPHN</name>
<dbReference type="Pfam" id="PF01406">
    <property type="entry name" value="tRNA-synt_1e"/>
    <property type="match status" value="1"/>
</dbReference>
<keyword evidence="9 10" id="KW-0030">Aminoacyl-tRNA synthetase</keyword>
<dbReference type="EMBL" id="CP097253">
    <property type="protein sequence ID" value="UUR08273.1"/>
    <property type="molecule type" value="Genomic_DNA"/>
</dbReference>
<keyword evidence="7 10" id="KW-0067">ATP-binding</keyword>
<dbReference type="InterPro" id="IPR014729">
    <property type="entry name" value="Rossmann-like_a/b/a_fold"/>
</dbReference>
<evidence type="ECO:0000256" key="8">
    <source>
        <dbReference type="ARBA" id="ARBA00022917"/>
    </source>
</evidence>
<feature type="short sequence motif" description="'KMSKS' region" evidence="10">
    <location>
        <begin position="268"/>
        <end position="272"/>
    </location>
</feature>
<feature type="binding site" evidence="10">
    <location>
        <position position="239"/>
    </location>
    <ligand>
        <name>Zn(2+)</name>
        <dbReference type="ChEBI" id="CHEBI:29105"/>
    </ligand>
</feature>
<evidence type="ECO:0000313" key="12">
    <source>
        <dbReference type="EMBL" id="UUR08273.1"/>
    </source>
</evidence>
<keyword evidence="4 10" id="KW-0479">Metal-binding</keyword>
<dbReference type="InterPro" id="IPR015803">
    <property type="entry name" value="Cys-tRNA-ligase"/>
</dbReference>
<comment type="subunit">
    <text evidence="2 10">Monomer.</text>
</comment>
<evidence type="ECO:0000256" key="4">
    <source>
        <dbReference type="ARBA" id="ARBA00022723"/>
    </source>
</evidence>
<evidence type="ECO:0000256" key="6">
    <source>
        <dbReference type="ARBA" id="ARBA00022833"/>
    </source>
</evidence>
<comment type="cofactor">
    <cofactor evidence="10">
        <name>Zn(2+)</name>
        <dbReference type="ChEBI" id="CHEBI:29105"/>
    </cofactor>
    <text evidence="10">Binds 1 zinc ion per subunit.</text>
</comment>
<protein>
    <recommendedName>
        <fullName evidence="10">Cysteine--tRNA ligase</fullName>
        <ecNumber evidence="10">6.1.1.16</ecNumber>
    </recommendedName>
    <alternativeName>
        <fullName evidence="10">Cysteinyl-tRNA synthetase</fullName>
        <shortName evidence="10">CysRS</shortName>
    </alternativeName>
</protein>
<feature type="short sequence motif" description="'HIGH' region" evidence="10">
    <location>
        <begin position="30"/>
        <end position="40"/>
    </location>
</feature>
<evidence type="ECO:0000256" key="9">
    <source>
        <dbReference type="ARBA" id="ARBA00023146"/>
    </source>
</evidence>
<gene>
    <name evidence="10 12" type="primary">cysS</name>
    <name evidence="12" type="ORF">M1K48_01080</name>
</gene>
<organism evidence="12 13">
    <name type="scientific">Sphingomonas glaciei</name>
    <dbReference type="NCBI Taxonomy" id="2938948"/>
    <lineage>
        <taxon>Bacteria</taxon>
        <taxon>Pseudomonadati</taxon>
        <taxon>Pseudomonadota</taxon>
        <taxon>Alphaproteobacteria</taxon>
        <taxon>Sphingomonadales</taxon>
        <taxon>Sphingomonadaceae</taxon>
        <taxon>Sphingomonas</taxon>
    </lineage>
</organism>
<keyword evidence="3 10" id="KW-0436">Ligase</keyword>
<dbReference type="PANTHER" id="PTHR10890:SF3">
    <property type="entry name" value="CYSTEINE--TRNA LIGASE, CYTOPLASMIC"/>
    <property type="match status" value="1"/>
</dbReference>
<dbReference type="CDD" id="cd00672">
    <property type="entry name" value="CysRS_core"/>
    <property type="match status" value="1"/>
</dbReference>
<dbReference type="HAMAP" id="MF_00041">
    <property type="entry name" value="Cys_tRNA_synth"/>
    <property type="match status" value="1"/>
</dbReference>
<feature type="domain" description="tRNA synthetases class I catalytic" evidence="11">
    <location>
        <begin position="15"/>
        <end position="315"/>
    </location>
</feature>
<keyword evidence="13" id="KW-1185">Reference proteome</keyword>
<dbReference type="InterPro" id="IPR032678">
    <property type="entry name" value="tRNA-synt_1_cat_dom"/>
</dbReference>
<dbReference type="PRINTS" id="PR00983">
    <property type="entry name" value="TRNASYNTHCYS"/>
</dbReference>
<evidence type="ECO:0000256" key="1">
    <source>
        <dbReference type="ARBA" id="ARBA00005594"/>
    </source>
</evidence>
<dbReference type="Gene3D" id="1.20.120.1910">
    <property type="entry name" value="Cysteine-tRNA ligase, C-terminal anti-codon recognition domain"/>
    <property type="match status" value="1"/>
</dbReference>
<dbReference type="Proteomes" id="UP000831921">
    <property type="component" value="Chromosome"/>
</dbReference>
<dbReference type="InterPro" id="IPR009080">
    <property type="entry name" value="tRNAsynth_Ia_anticodon-bd"/>
</dbReference>
<feature type="binding site" evidence="10">
    <location>
        <position position="235"/>
    </location>
    <ligand>
        <name>Zn(2+)</name>
        <dbReference type="ChEBI" id="CHEBI:29105"/>
    </ligand>
</feature>
<dbReference type="InterPro" id="IPR024909">
    <property type="entry name" value="Cys-tRNA/MSH_ligase"/>
</dbReference>
<evidence type="ECO:0000313" key="13">
    <source>
        <dbReference type="Proteomes" id="UP000831921"/>
    </source>
</evidence>
<accession>A0ABY5MVJ3</accession>
<comment type="subcellular location">
    <subcellularLocation>
        <location evidence="10">Cytoplasm</location>
    </subcellularLocation>
</comment>
<dbReference type="EC" id="6.1.1.16" evidence="10"/>
<keyword evidence="6 10" id="KW-0862">Zinc</keyword>
<keyword evidence="10" id="KW-0963">Cytoplasm</keyword>
<keyword evidence="8 10" id="KW-0648">Protein biosynthesis</keyword>
<dbReference type="GO" id="GO:0004817">
    <property type="term" value="F:cysteine-tRNA ligase activity"/>
    <property type="evidence" value="ECO:0007669"/>
    <property type="project" value="UniProtKB-EC"/>
</dbReference>
<evidence type="ECO:0000256" key="3">
    <source>
        <dbReference type="ARBA" id="ARBA00022598"/>
    </source>
</evidence>
<feature type="binding site" evidence="10">
    <location>
        <position position="210"/>
    </location>
    <ligand>
        <name>Zn(2+)</name>
        <dbReference type="ChEBI" id="CHEBI:29105"/>
    </ligand>
</feature>
<dbReference type="Gene3D" id="3.40.50.620">
    <property type="entry name" value="HUPs"/>
    <property type="match status" value="1"/>
</dbReference>
<comment type="catalytic activity">
    <reaction evidence="10">
        <text>tRNA(Cys) + L-cysteine + ATP = L-cysteinyl-tRNA(Cys) + AMP + diphosphate</text>
        <dbReference type="Rhea" id="RHEA:17773"/>
        <dbReference type="Rhea" id="RHEA-COMP:9661"/>
        <dbReference type="Rhea" id="RHEA-COMP:9679"/>
        <dbReference type="ChEBI" id="CHEBI:30616"/>
        <dbReference type="ChEBI" id="CHEBI:33019"/>
        <dbReference type="ChEBI" id="CHEBI:35235"/>
        <dbReference type="ChEBI" id="CHEBI:78442"/>
        <dbReference type="ChEBI" id="CHEBI:78517"/>
        <dbReference type="ChEBI" id="CHEBI:456215"/>
        <dbReference type="EC" id="6.1.1.16"/>
    </reaction>
</comment>
<feature type="binding site" evidence="10">
    <location>
        <position position="271"/>
    </location>
    <ligand>
        <name>ATP</name>
        <dbReference type="ChEBI" id="CHEBI:30616"/>
    </ligand>
</feature>
<sequence length="440" mass="47892">MIRLYDTAAREKRLFEPADPKRITMYVCGPTVYGRAHIGNARPAVVFDTLARLLRHTYGGDSLVYARNITDVDDKIIDAAAAEGVDTSVITERFEQHYLDDMRALGVRDPDIAPHATAEIEPMVAMIATLIERGHAYAAEGHVLFDVASDPEYGALSKRDREAMLAGARVEVAPYKRAPGDFVLWKPSAEGVIGWDSPWGRGRPGWHIECSAMIRRHLGETIDIHAGGIDLVFPHHENEAAQSRCAHGGAPLARTWLHNGFVDFGAEKMSKSLGNVVTPEELSAAGHKGEVLRLALLSAHYRSPLPWTESLIAQSRATLDGLYRKAGEAEAGDIDGGVLDALGDDLNTPLAISRLGQIDDSSTLKASAILLGLLGESATRWFQGGEADEGLETRIRSQIEARIAAKKARDFAAADRIRDELKAEGILLEDGPQGTTWRRA</sequence>
<reference evidence="12 13" key="1">
    <citation type="submission" date="2022-05" db="EMBL/GenBank/DDBJ databases">
        <title>S8-45 Sphingomonas ultraviolaceadurans.</title>
        <authorList>
            <person name="Liu Y."/>
        </authorList>
    </citation>
    <scope>NUCLEOTIDE SEQUENCE [LARGE SCALE GENOMIC DNA]</scope>
    <source>
        <strain evidence="12 13">S8-45</strain>
    </source>
</reference>
<proteinExistence type="inferred from homology"/>
<evidence type="ECO:0000256" key="2">
    <source>
        <dbReference type="ARBA" id="ARBA00011245"/>
    </source>
</evidence>
<evidence type="ECO:0000256" key="7">
    <source>
        <dbReference type="ARBA" id="ARBA00022840"/>
    </source>
</evidence>
<dbReference type="NCBIfam" id="TIGR00435">
    <property type="entry name" value="cysS"/>
    <property type="match status" value="1"/>
</dbReference>
<keyword evidence="5 10" id="KW-0547">Nucleotide-binding</keyword>
<comment type="similarity">
    <text evidence="1 10">Belongs to the class-I aminoacyl-tRNA synthetase family.</text>
</comment>
<evidence type="ECO:0000256" key="5">
    <source>
        <dbReference type="ARBA" id="ARBA00022741"/>
    </source>
</evidence>
<feature type="binding site" evidence="10">
    <location>
        <position position="28"/>
    </location>
    <ligand>
        <name>Zn(2+)</name>
        <dbReference type="ChEBI" id="CHEBI:29105"/>
    </ligand>
</feature>
<evidence type="ECO:0000259" key="11">
    <source>
        <dbReference type="Pfam" id="PF01406"/>
    </source>
</evidence>
<dbReference type="SUPFAM" id="SSF47323">
    <property type="entry name" value="Anticodon-binding domain of a subclass of class I aminoacyl-tRNA synthetases"/>
    <property type="match status" value="1"/>
</dbReference>